<keyword evidence="3" id="KW-1185">Reference proteome</keyword>
<organism evidence="2 3">
    <name type="scientific">Populus deltoides</name>
    <name type="common">Eastern poplar</name>
    <name type="synonym">Eastern cottonwood</name>
    <dbReference type="NCBI Taxonomy" id="3696"/>
    <lineage>
        <taxon>Eukaryota</taxon>
        <taxon>Viridiplantae</taxon>
        <taxon>Streptophyta</taxon>
        <taxon>Embryophyta</taxon>
        <taxon>Tracheophyta</taxon>
        <taxon>Spermatophyta</taxon>
        <taxon>Magnoliopsida</taxon>
        <taxon>eudicotyledons</taxon>
        <taxon>Gunneridae</taxon>
        <taxon>Pentapetalae</taxon>
        <taxon>rosids</taxon>
        <taxon>fabids</taxon>
        <taxon>Malpighiales</taxon>
        <taxon>Salicaceae</taxon>
        <taxon>Saliceae</taxon>
        <taxon>Populus</taxon>
    </lineage>
</organism>
<feature type="transmembrane region" description="Helical" evidence="1">
    <location>
        <begin position="79"/>
        <end position="105"/>
    </location>
</feature>
<protein>
    <submittedName>
        <fullName evidence="2">Uncharacterized protein</fullName>
    </submittedName>
</protein>
<feature type="transmembrane region" description="Helical" evidence="1">
    <location>
        <begin position="141"/>
        <end position="172"/>
    </location>
</feature>
<keyword evidence="1" id="KW-1133">Transmembrane helix</keyword>
<evidence type="ECO:0000256" key="1">
    <source>
        <dbReference type="SAM" id="Phobius"/>
    </source>
</evidence>
<reference evidence="2" key="1">
    <citation type="journal article" date="2021" name="J. Hered.">
        <title>Genome Assembly of Salicaceae Populus deltoides (Eastern Cottonwood) I-69 Based on Nanopore Sequencing and Hi-C Technologies.</title>
        <authorList>
            <person name="Bai S."/>
            <person name="Wu H."/>
            <person name="Zhang J."/>
            <person name="Pan Z."/>
            <person name="Zhao W."/>
            <person name="Li Z."/>
            <person name="Tong C."/>
        </authorList>
    </citation>
    <scope>NUCLEOTIDE SEQUENCE</scope>
    <source>
        <tissue evidence="2">Leaf</tissue>
    </source>
</reference>
<gene>
    <name evidence="2" type="ORF">H0E87_026775</name>
</gene>
<evidence type="ECO:0000313" key="3">
    <source>
        <dbReference type="Proteomes" id="UP000807159"/>
    </source>
</evidence>
<keyword evidence="1" id="KW-0812">Transmembrane</keyword>
<evidence type="ECO:0000313" key="2">
    <source>
        <dbReference type="EMBL" id="KAH8485127.1"/>
    </source>
</evidence>
<accession>A0A8T2WZG1</accession>
<feature type="transmembrane region" description="Helical" evidence="1">
    <location>
        <begin position="111"/>
        <end position="134"/>
    </location>
</feature>
<keyword evidence="1" id="KW-0472">Membrane</keyword>
<dbReference type="Proteomes" id="UP000807159">
    <property type="component" value="Chromosome 16"/>
</dbReference>
<sequence>GKSEGSFLIVVHFSKKESLDGASPSRDLVNVVELVVAGASSWMLGSLWSSLAVCYMGWPPVASLSLMLSWCSSLSAMSYVCCGWLPLSGLPLTVVVLLLHAYAGVVELPSFIAAGLLLLPVSLACVLVTSWISLAAKWPAGLLVGLTVSSCYLGSAVYIVLDVVVLGVAALVPFPNATDLNLTIVFPLLDWMSLLELLLPLCRALTVACRDLCVVLDQLL</sequence>
<comment type="caution">
    <text evidence="2">The sequence shown here is derived from an EMBL/GenBank/DDBJ whole genome shotgun (WGS) entry which is preliminary data.</text>
</comment>
<feature type="non-terminal residue" evidence="2">
    <location>
        <position position="1"/>
    </location>
</feature>
<proteinExistence type="predicted"/>
<feature type="non-terminal residue" evidence="2">
    <location>
        <position position="220"/>
    </location>
</feature>
<dbReference type="EMBL" id="JACEGQ020000016">
    <property type="protein sequence ID" value="KAH8485127.1"/>
    <property type="molecule type" value="Genomic_DNA"/>
</dbReference>
<dbReference type="AlphaFoldDB" id="A0A8T2WZG1"/>
<feature type="transmembrane region" description="Helical" evidence="1">
    <location>
        <begin position="34"/>
        <end position="58"/>
    </location>
</feature>
<name>A0A8T2WZG1_POPDE</name>
<feature type="transmembrane region" description="Helical" evidence="1">
    <location>
        <begin position="184"/>
        <end position="202"/>
    </location>
</feature>